<evidence type="ECO:0008006" key="3">
    <source>
        <dbReference type="Google" id="ProtNLM"/>
    </source>
</evidence>
<keyword evidence="2" id="KW-1185">Reference proteome</keyword>
<sequence>MPQTELRYSSDLALDGAEILTRIEEIILQHDGGAGASKGRAYPAAAFTHTHLMATVSLLPKPHRDDAFVDALKNDVFAYLAELLPRPCWLSVDVNFSGNGYQTEFLE</sequence>
<proteinExistence type="predicted"/>
<evidence type="ECO:0000313" key="2">
    <source>
        <dbReference type="Proteomes" id="UP000306602"/>
    </source>
</evidence>
<accession>A0A4S4NJS6</accession>
<comment type="caution">
    <text evidence="1">The sequence shown here is derived from an EMBL/GenBank/DDBJ whole genome shotgun (WGS) entry which is preliminary data.</text>
</comment>
<dbReference type="Proteomes" id="UP000306602">
    <property type="component" value="Unassembled WGS sequence"/>
</dbReference>
<evidence type="ECO:0000313" key="1">
    <source>
        <dbReference type="EMBL" id="THH38528.1"/>
    </source>
</evidence>
<dbReference type="AlphaFoldDB" id="A0A4S4NJS6"/>
<dbReference type="RefSeq" id="WP_136461421.1">
    <property type="nucleotide sequence ID" value="NZ_SRKY01000001.1"/>
</dbReference>
<reference evidence="1 2" key="1">
    <citation type="submission" date="2019-04" db="EMBL/GenBank/DDBJ databases">
        <title>Shimia ponticola sp. nov., isolated from seawater.</title>
        <authorList>
            <person name="Kim Y.-O."/>
            <person name="Yoon J.-H."/>
        </authorList>
    </citation>
    <scope>NUCLEOTIDE SEQUENCE [LARGE SCALE GENOMIC DNA]</scope>
    <source>
        <strain evidence="1 2">MYP11</strain>
    </source>
</reference>
<name>A0A4S4NJS6_9RHOB</name>
<organism evidence="1 2">
    <name type="scientific">Aliishimia ponticola</name>
    <dbReference type="NCBI Taxonomy" id="2499833"/>
    <lineage>
        <taxon>Bacteria</taxon>
        <taxon>Pseudomonadati</taxon>
        <taxon>Pseudomonadota</taxon>
        <taxon>Alphaproteobacteria</taxon>
        <taxon>Rhodobacterales</taxon>
        <taxon>Paracoccaceae</taxon>
        <taxon>Aliishimia</taxon>
    </lineage>
</organism>
<gene>
    <name evidence="1" type="ORF">E4Z66_02875</name>
</gene>
<protein>
    <recommendedName>
        <fullName evidence="3">5-carboxymethyl-2-hydroxymuconate isomerase</fullName>
    </recommendedName>
</protein>
<dbReference type="OrthoDB" id="7665722at2"/>
<dbReference type="EMBL" id="SRKY01000001">
    <property type="protein sequence ID" value="THH38528.1"/>
    <property type="molecule type" value="Genomic_DNA"/>
</dbReference>